<dbReference type="OrthoDB" id="9801958at2"/>
<accession>A0A174M042</accession>
<gene>
    <name evidence="5" type="primary">ssuB</name>
    <name evidence="5" type="ORF">ERS852471_03327</name>
</gene>
<dbReference type="PROSITE" id="PS50893">
    <property type="entry name" value="ABC_TRANSPORTER_2"/>
    <property type="match status" value="1"/>
</dbReference>
<keyword evidence="2" id="KW-0547">Nucleotide-binding</keyword>
<dbReference type="AlphaFoldDB" id="A0A174M042"/>
<dbReference type="PANTHER" id="PTHR42781">
    <property type="entry name" value="SPERMIDINE/PUTRESCINE IMPORT ATP-BINDING PROTEIN POTA"/>
    <property type="match status" value="1"/>
</dbReference>
<keyword evidence="5" id="KW-0378">Hydrolase</keyword>
<evidence type="ECO:0000313" key="6">
    <source>
        <dbReference type="Proteomes" id="UP000095594"/>
    </source>
</evidence>
<dbReference type="RefSeq" id="WP_055268515.1">
    <property type="nucleotide sequence ID" value="NZ_CABIXQ010000046.1"/>
</dbReference>
<dbReference type="EMBL" id="CYZX01000046">
    <property type="protein sequence ID" value="CUP28476.1"/>
    <property type="molecule type" value="Genomic_DNA"/>
</dbReference>
<dbReference type="SMART" id="SM00382">
    <property type="entry name" value="AAA"/>
    <property type="match status" value="1"/>
</dbReference>
<dbReference type="InterPro" id="IPR050093">
    <property type="entry name" value="ABC_SmlMolc_Importer"/>
</dbReference>
<evidence type="ECO:0000259" key="4">
    <source>
        <dbReference type="PROSITE" id="PS50893"/>
    </source>
</evidence>
<organism evidence="5 6">
    <name type="scientific">Clostridium disporicum</name>
    <dbReference type="NCBI Taxonomy" id="84024"/>
    <lineage>
        <taxon>Bacteria</taxon>
        <taxon>Bacillati</taxon>
        <taxon>Bacillota</taxon>
        <taxon>Clostridia</taxon>
        <taxon>Eubacteriales</taxon>
        <taxon>Clostridiaceae</taxon>
        <taxon>Clostridium</taxon>
    </lineage>
</organism>
<dbReference type="InterPro" id="IPR003593">
    <property type="entry name" value="AAA+_ATPase"/>
</dbReference>
<dbReference type="EC" id="3.6.3.-" evidence="5"/>
<dbReference type="PROSITE" id="PS00211">
    <property type="entry name" value="ABC_TRANSPORTER_1"/>
    <property type="match status" value="1"/>
</dbReference>
<reference evidence="5 6" key="1">
    <citation type="submission" date="2015-09" db="EMBL/GenBank/DDBJ databases">
        <authorList>
            <consortium name="Pathogen Informatics"/>
        </authorList>
    </citation>
    <scope>NUCLEOTIDE SEQUENCE [LARGE SCALE GENOMIC DNA]</scope>
    <source>
        <strain evidence="5 6">2789STDY5834856</strain>
    </source>
</reference>
<dbReference type="InterPro" id="IPR003439">
    <property type="entry name" value="ABC_transporter-like_ATP-bd"/>
</dbReference>
<dbReference type="Gene3D" id="3.40.50.300">
    <property type="entry name" value="P-loop containing nucleotide triphosphate hydrolases"/>
    <property type="match status" value="1"/>
</dbReference>
<dbReference type="GO" id="GO:0016887">
    <property type="term" value="F:ATP hydrolysis activity"/>
    <property type="evidence" value="ECO:0007669"/>
    <property type="project" value="InterPro"/>
</dbReference>
<name>A0A174M042_9CLOT</name>
<sequence length="211" mass="24380">MFIKDVNVKYDNKVIYNNFTIEFEDEKINCIVGSSGCGKTTLLNCICEKLIKKNIKVAYVFQEDRLLPWKNIFDNLKLVIKSKCGKEEVNNRIEDILNVLEISETKFLYPNELSGGMKQKVNIARALIYDFDVLLLDEPFRSLDMKIKNKVIDLIRTINKEKKTTIILVSHDKDEIKSLTDRVFLLKGSPVEIIEKGNKTIVDNIFSSIIR</sequence>
<dbReference type="InterPro" id="IPR017871">
    <property type="entry name" value="ABC_transporter-like_CS"/>
</dbReference>
<dbReference type="Proteomes" id="UP000095594">
    <property type="component" value="Unassembled WGS sequence"/>
</dbReference>
<evidence type="ECO:0000256" key="1">
    <source>
        <dbReference type="ARBA" id="ARBA00022448"/>
    </source>
</evidence>
<evidence type="ECO:0000313" key="5">
    <source>
        <dbReference type="EMBL" id="CUP28476.1"/>
    </source>
</evidence>
<dbReference type="Pfam" id="PF00005">
    <property type="entry name" value="ABC_tran"/>
    <property type="match status" value="1"/>
</dbReference>
<evidence type="ECO:0000256" key="3">
    <source>
        <dbReference type="ARBA" id="ARBA00022840"/>
    </source>
</evidence>
<proteinExistence type="predicted"/>
<dbReference type="GO" id="GO:0005524">
    <property type="term" value="F:ATP binding"/>
    <property type="evidence" value="ECO:0007669"/>
    <property type="project" value="UniProtKB-KW"/>
</dbReference>
<protein>
    <submittedName>
        <fullName evidence="5">ABC transporter</fullName>
        <ecNumber evidence="5">3.6.3.-</ecNumber>
    </submittedName>
</protein>
<keyword evidence="1" id="KW-0813">Transport</keyword>
<dbReference type="InterPro" id="IPR027417">
    <property type="entry name" value="P-loop_NTPase"/>
</dbReference>
<keyword evidence="3" id="KW-0067">ATP-binding</keyword>
<dbReference type="PANTHER" id="PTHR42781:SF8">
    <property type="entry name" value="BICARBONATE TRANSPORT ATP-BINDING PROTEIN CMPC"/>
    <property type="match status" value="1"/>
</dbReference>
<feature type="domain" description="ABC transporter" evidence="4">
    <location>
        <begin position="1"/>
        <end position="209"/>
    </location>
</feature>
<dbReference type="SUPFAM" id="SSF52540">
    <property type="entry name" value="P-loop containing nucleoside triphosphate hydrolases"/>
    <property type="match status" value="1"/>
</dbReference>
<evidence type="ECO:0000256" key="2">
    <source>
        <dbReference type="ARBA" id="ARBA00022741"/>
    </source>
</evidence>